<dbReference type="InterPro" id="IPR036567">
    <property type="entry name" value="RHF-like"/>
</dbReference>
<dbReference type="PANTHER" id="PTHR33231">
    <property type="entry name" value="30S RIBOSOMAL PROTEIN"/>
    <property type="match status" value="1"/>
</dbReference>
<evidence type="ECO:0000313" key="6">
    <source>
        <dbReference type="Proteomes" id="UP000256650"/>
    </source>
</evidence>
<dbReference type="CDD" id="cd00552">
    <property type="entry name" value="RaiA"/>
    <property type="match status" value="1"/>
</dbReference>
<dbReference type="Gene3D" id="3.30.505.50">
    <property type="entry name" value="Sigma 54 modulation/S30EA ribosomal protein, C-terminal domain"/>
    <property type="match status" value="1"/>
</dbReference>
<dbReference type="SUPFAM" id="SSF69754">
    <property type="entry name" value="Ribosome binding protein Y (YfiA homologue)"/>
    <property type="match status" value="1"/>
</dbReference>
<comment type="caution">
    <text evidence="5">The sequence shown here is derived from an EMBL/GenBank/DDBJ whole genome shotgun (WGS) entry which is preliminary data.</text>
</comment>
<dbReference type="Pfam" id="PF16321">
    <property type="entry name" value="Ribosom_S30AE_C"/>
    <property type="match status" value="1"/>
</dbReference>
<dbReference type="PANTHER" id="PTHR33231:SF1">
    <property type="entry name" value="30S RIBOSOMAL PROTEIN"/>
    <property type="match status" value="1"/>
</dbReference>
<evidence type="ECO:0000256" key="2">
    <source>
        <dbReference type="ARBA" id="ARBA00038695"/>
    </source>
</evidence>
<sequence>MHTIITSRHFELTDSIKDYIYHLTESLGKYNLDILSVRVVISYQEKKGHKKGEKKKKCLFNIDLTLSLAHANTVVINQNDKDLYAAADLAISRMHKILRRYHDKIHHKQAIPSETIVANQILRDEASAHKGEDEIVPMDLDLHKPLDIEDALERLKSSSQQFFVFNDKDSKMRVIYKRTDGKYGLY</sequence>
<feature type="domain" description="Sigma 54 modulation/S30EA ribosomal protein C-terminal" evidence="4">
    <location>
        <begin position="132"/>
        <end position="185"/>
    </location>
</feature>
<dbReference type="RefSeq" id="WP_115552154.1">
    <property type="nucleotide sequence ID" value="NZ_CAONBV010000020.1"/>
</dbReference>
<dbReference type="GO" id="GO:0043024">
    <property type="term" value="F:ribosomal small subunit binding"/>
    <property type="evidence" value="ECO:0007669"/>
    <property type="project" value="TreeGrafter"/>
</dbReference>
<comment type="subunit">
    <text evidence="2">Associates exclusively with 100S ribosomes, which are dimers of 70S ribosomes.</text>
</comment>
<gene>
    <name evidence="5" type="primary">raiA</name>
    <name evidence="5" type="ORF">CQA43_08415</name>
</gene>
<dbReference type="Proteomes" id="UP000256650">
    <property type="component" value="Unassembled WGS sequence"/>
</dbReference>
<dbReference type="AlphaFoldDB" id="A0A3D8I9U0"/>
<dbReference type="GeneID" id="82536301"/>
<dbReference type="OrthoDB" id="9794975at2"/>
<dbReference type="InterPro" id="IPR003489">
    <property type="entry name" value="RHF/RaiA"/>
</dbReference>
<dbReference type="NCBIfam" id="TIGR00741">
    <property type="entry name" value="yfiA"/>
    <property type="match status" value="1"/>
</dbReference>
<evidence type="ECO:0000256" key="3">
    <source>
        <dbReference type="ARBA" id="ARBA00041148"/>
    </source>
</evidence>
<organism evidence="5 6">
    <name type="scientific">Helicobacter ganmani</name>
    <dbReference type="NCBI Taxonomy" id="60246"/>
    <lineage>
        <taxon>Bacteria</taxon>
        <taxon>Pseudomonadati</taxon>
        <taxon>Campylobacterota</taxon>
        <taxon>Epsilonproteobacteria</taxon>
        <taxon>Campylobacterales</taxon>
        <taxon>Helicobacteraceae</taxon>
        <taxon>Helicobacter</taxon>
    </lineage>
</organism>
<dbReference type="GO" id="GO:0045900">
    <property type="term" value="P:negative regulation of translational elongation"/>
    <property type="evidence" value="ECO:0007669"/>
    <property type="project" value="TreeGrafter"/>
</dbReference>
<dbReference type="InterPro" id="IPR038416">
    <property type="entry name" value="Ribosom_S30AE_C_sf"/>
</dbReference>
<dbReference type="Pfam" id="PF02482">
    <property type="entry name" value="Ribosomal_S30AE"/>
    <property type="match status" value="1"/>
</dbReference>
<dbReference type="InterPro" id="IPR032528">
    <property type="entry name" value="Ribosom_S30AE_C"/>
</dbReference>
<dbReference type="GO" id="GO:0022627">
    <property type="term" value="C:cytosolic small ribosomal subunit"/>
    <property type="evidence" value="ECO:0007669"/>
    <property type="project" value="TreeGrafter"/>
</dbReference>
<evidence type="ECO:0000256" key="1">
    <source>
        <dbReference type="ARBA" id="ARBA00022845"/>
    </source>
</evidence>
<proteinExistence type="predicted"/>
<evidence type="ECO:0000313" key="5">
    <source>
        <dbReference type="EMBL" id="RDU61919.1"/>
    </source>
</evidence>
<evidence type="ECO:0000259" key="4">
    <source>
        <dbReference type="Pfam" id="PF16321"/>
    </source>
</evidence>
<accession>A0A3D8I9U0</accession>
<name>A0A3D8I9U0_9HELI</name>
<keyword evidence="6" id="KW-1185">Reference proteome</keyword>
<dbReference type="Gene3D" id="3.30.160.100">
    <property type="entry name" value="Ribosome hibernation promotion factor-like"/>
    <property type="match status" value="1"/>
</dbReference>
<keyword evidence="1" id="KW-0810">Translation regulation</keyword>
<dbReference type="InterPro" id="IPR050574">
    <property type="entry name" value="HPF/YfiA_ribosome-assoc"/>
</dbReference>
<dbReference type="EMBL" id="NXLS01000010">
    <property type="protein sequence ID" value="RDU61919.1"/>
    <property type="molecule type" value="Genomic_DNA"/>
</dbReference>
<protein>
    <recommendedName>
        <fullName evidence="3">Ribosome hibernation promoting factor</fullName>
    </recommendedName>
</protein>
<reference evidence="5 6" key="1">
    <citation type="submission" date="2018-04" db="EMBL/GenBank/DDBJ databases">
        <title>Novel Campyloabacter and Helicobacter Species and Strains.</title>
        <authorList>
            <person name="Mannion A.J."/>
            <person name="Shen Z."/>
            <person name="Fox J.G."/>
        </authorList>
    </citation>
    <scope>NUCLEOTIDE SEQUENCE [LARGE SCALE GENOMIC DNA]</scope>
    <source>
        <strain evidence="5 6">MIT 99-5101</strain>
    </source>
</reference>